<dbReference type="OrthoDB" id="2376237at2"/>
<dbReference type="AlphaFoldDB" id="A0A3A8A8T5"/>
<dbReference type="SUPFAM" id="SSF54909">
    <property type="entry name" value="Dimeric alpha+beta barrel"/>
    <property type="match status" value="1"/>
</dbReference>
<dbReference type="RefSeq" id="WP_109765979.1">
    <property type="nucleotide sequence ID" value="NZ_OZ252232.1"/>
</dbReference>
<dbReference type="EMBL" id="QFWV02000007">
    <property type="protein sequence ID" value="RKF06335.1"/>
    <property type="molecule type" value="Genomic_DNA"/>
</dbReference>
<sequence length="153" mass="17636">MLLAEANIARAKHPLDDPAMAGFVQRLDAVNAVADRSPGFVWRFQGADLAALGRRLFGNPHVILNLSVWQTPADLEHYVWNTVHKQVYRRKAEWFDAIASHHFAMWWVEDGHRPSPLEARERLDHLARHGNTDHAFDWAHLPHGKLWQDQRCA</sequence>
<feature type="domain" description="DUF3291" evidence="1">
    <location>
        <begin position="3"/>
        <end position="139"/>
    </location>
</feature>
<gene>
    <name evidence="2" type="ORF">DEM25_011980</name>
</gene>
<comment type="caution">
    <text evidence="2">The sequence shown here is derived from an EMBL/GenBank/DDBJ whole genome shotgun (WGS) entry which is preliminary data.</text>
</comment>
<dbReference type="InterPro" id="IPR011008">
    <property type="entry name" value="Dimeric_a/b-barrel"/>
</dbReference>
<reference evidence="2 3" key="1">
    <citation type="journal article" date="2018" name="Int. J. Syst. Bacteriol.">
        <title>Oceaniradius stylonemae gen. nov., sp. nov., isolated from a red alga, Stylonema cornu-cervi.</title>
        <authorList>
            <person name="Jeong S."/>
        </authorList>
    </citation>
    <scope>NUCLEOTIDE SEQUENCE [LARGE SCALE GENOMIC DNA]</scope>
    <source>
        <strain evidence="2 3">StC1</strain>
    </source>
</reference>
<accession>A0A3A8A8T5</accession>
<evidence type="ECO:0000313" key="2">
    <source>
        <dbReference type="EMBL" id="RKF06335.1"/>
    </source>
</evidence>
<name>A0A3A8A8T5_9HYPH</name>
<organism evidence="2 3">
    <name type="scientific">Oceaniradius stylonematis</name>
    <dbReference type="NCBI Taxonomy" id="2184161"/>
    <lineage>
        <taxon>Bacteria</taxon>
        <taxon>Pseudomonadati</taxon>
        <taxon>Pseudomonadota</taxon>
        <taxon>Alphaproteobacteria</taxon>
        <taxon>Hyphomicrobiales</taxon>
        <taxon>Ahrensiaceae</taxon>
        <taxon>Oceaniradius</taxon>
    </lineage>
</organism>
<protein>
    <submittedName>
        <fullName evidence="2">DUF3291 domain-containing protein</fullName>
    </submittedName>
</protein>
<evidence type="ECO:0000259" key="1">
    <source>
        <dbReference type="Pfam" id="PF11695"/>
    </source>
</evidence>
<dbReference type="Proteomes" id="UP000246132">
    <property type="component" value="Unassembled WGS sequence"/>
</dbReference>
<keyword evidence="3" id="KW-1185">Reference proteome</keyword>
<proteinExistence type="predicted"/>
<dbReference type="InterPro" id="IPR021708">
    <property type="entry name" value="DUF3291"/>
</dbReference>
<evidence type="ECO:0000313" key="3">
    <source>
        <dbReference type="Proteomes" id="UP000246132"/>
    </source>
</evidence>
<dbReference type="Pfam" id="PF11695">
    <property type="entry name" value="DUF3291"/>
    <property type="match status" value="1"/>
</dbReference>